<proteinExistence type="predicted"/>
<dbReference type="Proteomes" id="UP000837857">
    <property type="component" value="Chromosome 9"/>
</dbReference>
<evidence type="ECO:0000313" key="2">
    <source>
        <dbReference type="Proteomes" id="UP000837857"/>
    </source>
</evidence>
<reference evidence="1" key="1">
    <citation type="submission" date="2022-03" db="EMBL/GenBank/DDBJ databases">
        <authorList>
            <person name="Martin H S."/>
        </authorList>
    </citation>
    <scope>NUCLEOTIDE SEQUENCE</scope>
</reference>
<evidence type="ECO:0000313" key="1">
    <source>
        <dbReference type="EMBL" id="CAH2076811.1"/>
    </source>
</evidence>
<keyword evidence="2" id="KW-1185">Reference proteome</keyword>
<dbReference type="EMBL" id="OW152821">
    <property type="protein sequence ID" value="CAH2076811.1"/>
    <property type="molecule type" value="Genomic_DNA"/>
</dbReference>
<accession>A0ABN8J865</accession>
<gene>
    <name evidence="1" type="ORF">IPOD504_LOCUS17424</name>
</gene>
<feature type="non-terminal residue" evidence="1">
    <location>
        <position position="156"/>
    </location>
</feature>
<sequence>MSMGGGDYLPSARRRVYYVKWGALAPVPATFAPGSRQKRPRAPHNWQASTIVRSQSAHRGRKFRHVFARWGQDGGKRPPRPCARAVLQTSAGRGYRLSARPPDAKLGRLADSAPARNVQTKQPLDAPMLSQFPTARFIARLGHSSRLDYAHLKSCE</sequence>
<name>A0ABN8J865_9NEOP</name>
<organism evidence="1 2">
    <name type="scientific">Iphiclides podalirius</name>
    <name type="common">scarce swallowtail</name>
    <dbReference type="NCBI Taxonomy" id="110791"/>
    <lineage>
        <taxon>Eukaryota</taxon>
        <taxon>Metazoa</taxon>
        <taxon>Ecdysozoa</taxon>
        <taxon>Arthropoda</taxon>
        <taxon>Hexapoda</taxon>
        <taxon>Insecta</taxon>
        <taxon>Pterygota</taxon>
        <taxon>Neoptera</taxon>
        <taxon>Endopterygota</taxon>
        <taxon>Lepidoptera</taxon>
        <taxon>Glossata</taxon>
        <taxon>Ditrysia</taxon>
        <taxon>Papilionoidea</taxon>
        <taxon>Papilionidae</taxon>
        <taxon>Papilioninae</taxon>
        <taxon>Iphiclides</taxon>
    </lineage>
</organism>
<protein>
    <submittedName>
        <fullName evidence="1">Uncharacterized protein</fullName>
    </submittedName>
</protein>